<sequence length="245" mass="27704">MYTVKGRADKNHLLTEHMPLVKRLAHHMKAKLPPSVEVDDLIQAGMMGLLDAINRYEDNHGAQFETYAVLRIRGAMLDELRNSDWMPRSTRQNMRKVEAAMEALQQRLGRPASESEIAKSLKMSLADYQEMLGDGGGHQLLYYEDFHDQGEDGGSDSFLDRYAVDDSDPLRSLLDTGFRQAVIDAIDKLPPREKMLMGLYYEEELNLKEIGAVMGVSESRVSQLHTQAVSRLRAALREQLWTGPA</sequence>
<dbReference type="InterPro" id="IPR012845">
    <property type="entry name" value="RNA_pol_sigma_FliA_WhiG"/>
</dbReference>
<dbReference type="EMBL" id="AP026966">
    <property type="protein sequence ID" value="BDT60610.1"/>
    <property type="molecule type" value="Genomic_DNA"/>
</dbReference>
<dbReference type="Gene3D" id="1.20.140.160">
    <property type="match status" value="1"/>
</dbReference>
<dbReference type="InterPro" id="IPR028617">
    <property type="entry name" value="Sigma70_FliA"/>
</dbReference>
<gene>
    <name evidence="6 9" type="primary">fliA</name>
    <name evidence="9" type="ORF">MasN3_41040</name>
</gene>
<dbReference type="SUPFAM" id="SSF88946">
    <property type="entry name" value="Sigma2 domain of RNA polymerase sigma factors"/>
    <property type="match status" value="1"/>
</dbReference>
<dbReference type="InterPro" id="IPR013324">
    <property type="entry name" value="RNA_pol_sigma_r3/r4-like"/>
</dbReference>
<dbReference type="PIRSF" id="PIRSF000770">
    <property type="entry name" value="RNA_pol_sigma-SigE/K"/>
    <property type="match status" value="1"/>
</dbReference>
<dbReference type="InterPro" id="IPR007630">
    <property type="entry name" value="RNA_pol_sigma70_r4"/>
</dbReference>
<accession>A0ABM8CBH3</accession>
<evidence type="ECO:0000313" key="9">
    <source>
        <dbReference type="EMBL" id="BDT60610.1"/>
    </source>
</evidence>
<feature type="region of interest" description="Sigma-70 factor domain-2" evidence="6">
    <location>
        <begin position="13"/>
        <end position="85"/>
    </location>
</feature>
<dbReference type="InterPro" id="IPR007624">
    <property type="entry name" value="RNA_pol_sigma70_r3"/>
</dbReference>
<dbReference type="InterPro" id="IPR013325">
    <property type="entry name" value="RNA_pol_sigma_r2"/>
</dbReference>
<dbReference type="Pfam" id="PF04542">
    <property type="entry name" value="Sigma70_r2"/>
    <property type="match status" value="1"/>
</dbReference>
<evidence type="ECO:0000256" key="2">
    <source>
        <dbReference type="ARBA" id="ARBA00023015"/>
    </source>
</evidence>
<feature type="short sequence motif" description="Interaction with polymerase core subunit RpoC" evidence="6">
    <location>
        <begin position="40"/>
        <end position="43"/>
    </location>
</feature>
<dbReference type="PANTHER" id="PTHR30385">
    <property type="entry name" value="SIGMA FACTOR F FLAGELLAR"/>
    <property type="match status" value="1"/>
</dbReference>
<dbReference type="Gene3D" id="1.10.1740.10">
    <property type="match status" value="1"/>
</dbReference>
<dbReference type="Pfam" id="PF04545">
    <property type="entry name" value="Sigma70_r4"/>
    <property type="match status" value="1"/>
</dbReference>
<organism evidence="9 10">
    <name type="scientific">Massilia varians</name>
    <dbReference type="NCBI Taxonomy" id="457921"/>
    <lineage>
        <taxon>Bacteria</taxon>
        <taxon>Pseudomonadati</taxon>
        <taxon>Pseudomonadota</taxon>
        <taxon>Betaproteobacteria</taxon>
        <taxon>Burkholderiales</taxon>
        <taxon>Oxalobacteraceae</taxon>
        <taxon>Telluria group</taxon>
        <taxon>Massilia</taxon>
    </lineage>
</organism>
<dbReference type="CDD" id="cd06171">
    <property type="entry name" value="Sigma70_r4"/>
    <property type="match status" value="1"/>
</dbReference>
<dbReference type="NCBIfam" id="NF005413">
    <property type="entry name" value="PRK06986.1"/>
    <property type="match status" value="1"/>
</dbReference>
<feature type="domain" description="RNA polymerase sigma-70" evidence="8">
    <location>
        <begin position="206"/>
        <end position="232"/>
    </location>
</feature>
<comment type="caution">
    <text evidence="6">Lacks conserved residue(s) required for the propagation of feature annotation.</text>
</comment>
<keyword evidence="2 6" id="KW-0805">Transcription regulation</keyword>
<keyword evidence="1 6" id="KW-0963">Cytoplasm</keyword>
<keyword evidence="3 6" id="KW-0731">Sigma factor</keyword>
<evidence type="ECO:0000259" key="8">
    <source>
        <dbReference type="PROSITE" id="PS00716"/>
    </source>
</evidence>
<comment type="function">
    <text evidence="6">Sigma factors are initiation factors that promote the attachment of RNA polymerase to specific initiation sites and are then released. This sigma factor controls the expression of flagella-related genes.</text>
</comment>
<evidence type="ECO:0000256" key="1">
    <source>
        <dbReference type="ARBA" id="ARBA00022490"/>
    </source>
</evidence>
<dbReference type="PRINTS" id="PR00046">
    <property type="entry name" value="SIGMA70FCT"/>
</dbReference>
<comment type="subcellular location">
    <subcellularLocation>
        <location evidence="6">Cytoplasm</location>
    </subcellularLocation>
</comment>
<feature type="DNA-binding region" description="H-T-H motif" evidence="6">
    <location>
        <begin position="207"/>
        <end position="226"/>
    </location>
</feature>
<evidence type="ECO:0000256" key="5">
    <source>
        <dbReference type="ARBA" id="ARBA00023163"/>
    </source>
</evidence>
<name>A0ABM8CBH3_9BURK</name>
<protein>
    <recommendedName>
        <fullName evidence="6">RNA polymerase sigma factor FliA</fullName>
    </recommendedName>
    <alternativeName>
        <fullName evidence="6">RNA polymerase sigma factor for flagellar operon</fullName>
    </alternativeName>
    <alternativeName>
        <fullName evidence="6">Sigma F</fullName>
    </alternativeName>
    <alternativeName>
        <fullName evidence="6">Sigma-28</fullName>
    </alternativeName>
</protein>
<dbReference type="NCBIfam" id="TIGR02479">
    <property type="entry name" value="FliA_WhiG"/>
    <property type="match status" value="1"/>
</dbReference>
<keyword evidence="4 6" id="KW-0238">DNA-binding</keyword>
<feature type="region of interest" description="Sigma-70 factor domain-4" evidence="6">
    <location>
        <begin position="185"/>
        <end position="233"/>
    </location>
</feature>
<keyword evidence="10" id="KW-1185">Reference proteome</keyword>
<evidence type="ECO:0000259" key="7">
    <source>
        <dbReference type="PROSITE" id="PS00715"/>
    </source>
</evidence>
<proteinExistence type="inferred from homology"/>
<evidence type="ECO:0000256" key="3">
    <source>
        <dbReference type="ARBA" id="ARBA00023082"/>
    </source>
</evidence>
<reference evidence="9" key="1">
    <citation type="submission" date="2022-11" db="EMBL/GenBank/DDBJ databases">
        <title>Isolation and characterization of PLA-degrading bacterium Massilia sp. from Antarctic soil.</title>
        <authorList>
            <person name="Sato K."/>
            <person name="Gomez-Fuentes C."/>
            <person name="Ahmad S.A."/>
            <person name="Zulkharnain A."/>
        </authorList>
    </citation>
    <scope>NUCLEOTIDE SEQUENCE</scope>
    <source>
        <strain evidence="9">N-3</strain>
    </source>
</reference>
<dbReference type="PROSITE" id="PS00715">
    <property type="entry name" value="SIGMA70_1"/>
    <property type="match status" value="1"/>
</dbReference>
<dbReference type="SUPFAM" id="SSF88659">
    <property type="entry name" value="Sigma3 and sigma4 domains of RNA polymerase sigma factors"/>
    <property type="match status" value="2"/>
</dbReference>
<dbReference type="Proteomes" id="UP001163336">
    <property type="component" value="Chromosome"/>
</dbReference>
<dbReference type="InterPro" id="IPR007627">
    <property type="entry name" value="RNA_pol_sigma70_r2"/>
</dbReference>
<evidence type="ECO:0000256" key="4">
    <source>
        <dbReference type="ARBA" id="ARBA00023125"/>
    </source>
</evidence>
<feature type="domain" description="RNA polymerase sigma-70" evidence="7">
    <location>
        <begin position="40"/>
        <end position="53"/>
    </location>
</feature>
<dbReference type="Pfam" id="PF04539">
    <property type="entry name" value="Sigma70_r3"/>
    <property type="match status" value="1"/>
</dbReference>
<dbReference type="HAMAP" id="MF_00962">
    <property type="entry name" value="Sigma70_FliA"/>
    <property type="match status" value="1"/>
</dbReference>
<evidence type="ECO:0000313" key="10">
    <source>
        <dbReference type="Proteomes" id="UP001163336"/>
    </source>
</evidence>
<dbReference type="PANTHER" id="PTHR30385:SF7">
    <property type="entry name" value="RNA POLYMERASE SIGMA FACTOR FLIA"/>
    <property type="match status" value="1"/>
</dbReference>
<dbReference type="NCBIfam" id="TIGR02937">
    <property type="entry name" value="sigma70-ECF"/>
    <property type="match status" value="1"/>
</dbReference>
<evidence type="ECO:0000256" key="6">
    <source>
        <dbReference type="HAMAP-Rule" id="MF_00962"/>
    </source>
</evidence>
<keyword evidence="5 6" id="KW-0804">Transcription</keyword>
<dbReference type="PROSITE" id="PS00716">
    <property type="entry name" value="SIGMA70_2"/>
    <property type="match status" value="1"/>
</dbReference>
<dbReference type="InterPro" id="IPR000943">
    <property type="entry name" value="RNA_pol_sigma70"/>
</dbReference>
<comment type="similarity">
    <text evidence="6">Belongs to the sigma-70 factor family. FliA subfamily.</text>
</comment>
<dbReference type="RefSeq" id="WP_281909863.1">
    <property type="nucleotide sequence ID" value="NZ_AP026966.1"/>
</dbReference>
<dbReference type="InterPro" id="IPR014284">
    <property type="entry name" value="RNA_pol_sigma-70_dom"/>
</dbReference>